<dbReference type="Proteomes" id="UP000593571">
    <property type="component" value="Unassembled WGS sequence"/>
</dbReference>
<name>A0A7J8GB77_ROUAE</name>
<comment type="caution">
    <text evidence="2">The sequence shown here is derived from an EMBL/GenBank/DDBJ whole genome shotgun (WGS) entry which is preliminary data.</text>
</comment>
<proteinExistence type="predicted"/>
<organism evidence="2 3">
    <name type="scientific">Rousettus aegyptiacus</name>
    <name type="common">Egyptian fruit bat</name>
    <name type="synonym">Pteropus aegyptiacus</name>
    <dbReference type="NCBI Taxonomy" id="9407"/>
    <lineage>
        <taxon>Eukaryota</taxon>
        <taxon>Metazoa</taxon>
        <taxon>Chordata</taxon>
        <taxon>Craniata</taxon>
        <taxon>Vertebrata</taxon>
        <taxon>Euteleostomi</taxon>
        <taxon>Mammalia</taxon>
        <taxon>Eutheria</taxon>
        <taxon>Laurasiatheria</taxon>
        <taxon>Chiroptera</taxon>
        <taxon>Yinpterochiroptera</taxon>
        <taxon>Pteropodoidea</taxon>
        <taxon>Pteropodidae</taxon>
        <taxon>Rousettinae</taxon>
        <taxon>Rousettus</taxon>
    </lineage>
</organism>
<protein>
    <submittedName>
        <fullName evidence="2">Uncharacterized protein</fullName>
    </submittedName>
</protein>
<dbReference type="EMBL" id="JACASE010000006">
    <property type="protein sequence ID" value="KAF6457196.1"/>
    <property type="molecule type" value="Genomic_DNA"/>
</dbReference>
<gene>
    <name evidence="2" type="ORF">HJG63_011729</name>
</gene>
<sequence>MLKQQKDKGRGEMGTRFVAGLDRSHVFSLSQTMSLELLRILKIPANGHTEACRLCRRPPECRGGGGTAPLFGSRGLFTITDRRVRPTCRTPHKLTHGSRPRRSSHSHHGPGTRALSSLFYRWKT</sequence>
<feature type="region of interest" description="Disordered" evidence="1">
    <location>
        <begin position="88"/>
        <end position="112"/>
    </location>
</feature>
<keyword evidence="3" id="KW-1185">Reference proteome</keyword>
<evidence type="ECO:0000256" key="1">
    <source>
        <dbReference type="SAM" id="MobiDB-lite"/>
    </source>
</evidence>
<accession>A0A7J8GB77</accession>
<feature type="compositionally biased region" description="Basic residues" evidence="1">
    <location>
        <begin position="90"/>
        <end position="110"/>
    </location>
</feature>
<dbReference type="AlphaFoldDB" id="A0A7J8GB77"/>
<evidence type="ECO:0000313" key="3">
    <source>
        <dbReference type="Proteomes" id="UP000593571"/>
    </source>
</evidence>
<evidence type="ECO:0000313" key="2">
    <source>
        <dbReference type="EMBL" id="KAF6457196.1"/>
    </source>
</evidence>
<reference evidence="2 3" key="1">
    <citation type="journal article" date="2020" name="Nature">
        <title>Six reference-quality genomes reveal evolution of bat adaptations.</title>
        <authorList>
            <person name="Jebb D."/>
            <person name="Huang Z."/>
            <person name="Pippel M."/>
            <person name="Hughes G.M."/>
            <person name="Lavrichenko K."/>
            <person name="Devanna P."/>
            <person name="Winkler S."/>
            <person name="Jermiin L.S."/>
            <person name="Skirmuntt E.C."/>
            <person name="Katzourakis A."/>
            <person name="Burkitt-Gray L."/>
            <person name="Ray D.A."/>
            <person name="Sullivan K.A.M."/>
            <person name="Roscito J.G."/>
            <person name="Kirilenko B.M."/>
            <person name="Davalos L.M."/>
            <person name="Corthals A.P."/>
            <person name="Power M.L."/>
            <person name="Jones G."/>
            <person name="Ransome R.D."/>
            <person name="Dechmann D.K.N."/>
            <person name="Locatelli A.G."/>
            <person name="Puechmaille S.J."/>
            <person name="Fedrigo O."/>
            <person name="Jarvis E.D."/>
            <person name="Hiller M."/>
            <person name="Vernes S.C."/>
            <person name="Myers E.W."/>
            <person name="Teeling E.C."/>
        </authorList>
    </citation>
    <scope>NUCLEOTIDE SEQUENCE [LARGE SCALE GENOMIC DNA]</scope>
    <source>
        <strain evidence="2">MRouAeg1</strain>
        <tissue evidence="2">Muscle</tissue>
    </source>
</reference>